<organism evidence="3 4">
    <name type="scientific">Rhodopseudomonas telluris</name>
    <dbReference type="NCBI Taxonomy" id="644215"/>
    <lineage>
        <taxon>Bacteria</taxon>
        <taxon>Pseudomonadati</taxon>
        <taxon>Pseudomonadota</taxon>
        <taxon>Alphaproteobacteria</taxon>
        <taxon>Hyphomicrobiales</taxon>
        <taxon>Nitrobacteraceae</taxon>
        <taxon>Rhodopseudomonas</taxon>
    </lineage>
</organism>
<proteinExistence type="inferred from homology"/>
<evidence type="ECO:0000313" key="4">
    <source>
        <dbReference type="Proteomes" id="UP001589775"/>
    </source>
</evidence>
<dbReference type="Gene3D" id="3.60.21.10">
    <property type="match status" value="1"/>
</dbReference>
<feature type="domain" description="Calcineurin-like phosphoesterase" evidence="2">
    <location>
        <begin position="1"/>
        <end position="181"/>
    </location>
</feature>
<gene>
    <name evidence="3" type="ORF">ACFFJ6_07350</name>
</gene>
<dbReference type="Pfam" id="PF12850">
    <property type="entry name" value="Metallophos_2"/>
    <property type="match status" value="1"/>
</dbReference>
<dbReference type="InterPro" id="IPR011152">
    <property type="entry name" value="Pesterase_MJ0912"/>
</dbReference>
<dbReference type="SUPFAM" id="SSF56300">
    <property type="entry name" value="Metallo-dependent phosphatases"/>
    <property type="match status" value="1"/>
</dbReference>
<comment type="similarity">
    <text evidence="1">Belongs to the metallophosphoesterase superfamily. YfcE family.</text>
</comment>
<dbReference type="RefSeq" id="WP_378385997.1">
    <property type="nucleotide sequence ID" value="NZ_JBHLWM010000003.1"/>
</dbReference>
<evidence type="ECO:0000259" key="2">
    <source>
        <dbReference type="Pfam" id="PF12850"/>
    </source>
</evidence>
<dbReference type="EMBL" id="JBHLWM010000003">
    <property type="protein sequence ID" value="MFC0240276.1"/>
    <property type="molecule type" value="Genomic_DNA"/>
</dbReference>
<evidence type="ECO:0000313" key="3">
    <source>
        <dbReference type="EMBL" id="MFC0240276.1"/>
    </source>
</evidence>
<dbReference type="InterPro" id="IPR050126">
    <property type="entry name" value="Ap4A_hydrolase"/>
</dbReference>
<dbReference type="PIRSF" id="PIRSF000883">
    <property type="entry name" value="Pesterase_MJ0912"/>
    <property type="match status" value="1"/>
</dbReference>
<evidence type="ECO:0000256" key="1">
    <source>
        <dbReference type="ARBA" id="ARBA00008950"/>
    </source>
</evidence>
<dbReference type="CDD" id="cd00838">
    <property type="entry name" value="MPP_superfamily"/>
    <property type="match status" value="1"/>
</dbReference>
<dbReference type="PANTHER" id="PTHR42850">
    <property type="entry name" value="METALLOPHOSPHOESTERASE"/>
    <property type="match status" value="1"/>
</dbReference>
<comment type="caution">
    <text evidence="3">The sequence shown here is derived from an EMBL/GenBank/DDBJ whole genome shotgun (WGS) entry which is preliminary data.</text>
</comment>
<dbReference type="InterPro" id="IPR024654">
    <property type="entry name" value="Calcineurin-like_PHP_lpxH"/>
</dbReference>
<reference evidence="3 4" key="1">
    <citation type="submission" date="2024-09" db="EMBL/GenBank/DDBJ databases">
        <authorList>
            <person name="Sun Q."/>
            <person name="Mori K."/>
        </authorList>
    </citation>
    <scope>NUCLEOTIDE SEQUENCE [LARGE SCALE GENOMIC DNA]</scope>
    <source>
        <strain evidence="3 4">KCTC 23279</strain>
    </source>
</reference>
<accession>A0ABV6EQU1</accession>
<protein>
    <submittedName>
        <fullName evidence="3">Metallophosphoesterase family protein</fullName>
    </submittedName>
</protein>
<keyword evidence="4" id="KW-1185">Reference proteome</keyword>
<name>A0ABV6EQU1_9BRAD</name>
<dbReference type="InterPro" id="IPR029052">
    <property type="entry name" value="Metallo-depent_PP-like"/>
</dbReference>
<sequence length="249" mass="27268">MRIAAIADMHSNYAALDAVLADIRAQGADRIVCLGDMASGPLDARRTLDMLMALDADFMLGNHDRYLLDRPREQMGAWDKIAFDQLDPSHLDWLRTLPATRVLNDDVFLCHATPGNDETYWLETVNPDGAIRMSDLAAIEAHAEGLTQSLILCAHTHIPRAVRLSDGRLIVNPGSAGCPGYRDRTPYPHRMQTGTPDASYAIIDRGVDGWSVTFRLIPYDHAAMAALARQNGMAAYADTLATGWVKPAA</sequence>
<dbReference type="PANTHER" id="PTHR42850:SF2">
    <property type="entry name" value="BLL5683 PROTEIN"/>
    <property type="match status" value="1"/>
</dbReference>
<dbReference type="Proteomes" id="UP001589775">
    <property type="component" value="Unassembled WGS sequence"/>
</dbReference>